<organism evidence="1 2">
    <name type="scientific">Prosthecochloris marina</name>
    <dbReference type="NCBI Taxonomy" id="2017681"/>
    <lineage>
        <taxon>Bacteria</taxon>
        <taxon>Pseudomonadati</taxon>
        <taxon>Chlorobiota</taxon>
        <taxon>Chlorobiia</taxon>
        <taxon>Chlorobiales</taxon>
        <taxon>Chlorobiaceae</taxon>
        <taxon>Prosthecochloris</taxon>
    </lineage>
</organism>
<dbReference type="AlphaFoldDB" id="A0A317TAL1"/>
<sequence>MQIKDDVIHWLLEDDNPPIRYLTLTKLLNHTETDSEVRHTRARFMEYNVTQGILRHSREFWESDDRAYWKYTGKYWQLIFLGQFMADGKDPRIAEGTHDILKKRKWVMKSGGQCLTASLLTALRRLGYGGHPVVTEETEALAKRIVTDRGIKCSAMVCSLLPHCYMAVPKILLLFAEIPAHKRSANITLAIALLVKILLENEIYVYVPSTRKEWRKILDKAPKRADLPEGETVKNWIIKQKAAFLDSHDVGARIAKPGWVNFGFPLHYNSDILEAMYAMALLETPMTPQLKRPLEIIRDKMTPDGRWLMENSLNGKMWVDVEEKGKPSKWITYFALFVQNHFKMEQS</sequence>
<comment type="caution">
    <text evidence="1">The sequence shown here is derived from an EMBL/GenBank/DDBJ whole genome shotgun (WGS) entry which is preliminary data.</text>
</comment>
<evidence type="ECO:0000313" key="2">
    <source>
        <dbReference type="Proteomes" id="UP000246278"/>
    </source>
</evidence>
<evidence type="ECO:0000313" key="1">
    <source>
        <dbReference type="EMBL" id="PWW82887.1"/>
    </source>
</evidence>
<gene>
    <name evidence="1" type="ORF">CR164_03885</name>
</gene>
<keyword evidence="2" id="KW-1185">Reference proteome</keyword>
<proteinExistence type="predicted"/>
<accession>A0A317TAL1</accession>
<protein>
    <submittedName>
        <fullName evidence="1">Uncharacterized protein</fullName>
    </submittedName>
</protein>
<dbReference type="Proteomes" id="UP000246278">
    <property type="component" value="Unassembled WGS sequence"/>
</dbReference>
<reference evidence="2" key="1">
    <citation type="submission" date="2017-10" db="EMBL/GenBank/DDBJ databases">
        <authorList>
            <person name="Gaisin V.A."/>
            <person name="Rysina M.S."/>
            <person name="Grouzdev D.S."/>
        </authorList>
    </citation>
    <scope>NUCLEOTIDE SEQUENCE [LARGE SCALE GENOMIC DNA]</scope>
    <source>
        <strain evidence="2">V1</strain>
    </source>
</reference>
<name>A0A317TAL1_9CHLB</name>
<dbReference type="EMBL" id="PDNZ01000002">
    <property type="protein sequence ID" value="PWW82887.1"/>
    <property type="molecule type" value="Genomic_DNA"/>
</dbReference>